<evidence type="ECO:0008006" key="4">
    <source>
        <dbReference type="Google" id="ProtNLM"/>
    </source>
</evidence>
<organism evidence="2 3">
    <name type="scientific">Megasphaera hutchinsoni</name>
    <dbReference type="NCBI Taxonomy" id="1588748"/>
    <lineage>
        <taxon>Bacteria</taxon>
        <taxon>Bacillati</taxon>
        <taxon>Bacillota</taxon>
        <taxon>Negativicutes</taxon>
        <taxon>Veillonellales</taxon>
        <taxon>Veillonellaceae</taxon>
        <taxon>Megasphaera</taxon>
    </lineage>
</organism>
<dbReference type="EMBL" id="LSDT01000050">
    <property type="protein sequence ID" value="KXB90100.1"/>
    <property type="molecule type" value="Genomic_DNA"/>
</dbReference>
<keyword evidence="1" id="KW-1133">Transmembrane helix</keyword>
<sequence length="185" mass="21888">MKQRVQLNLLPTDIKQQRKRLARKQWWYIGCALSLFCWGSCMAYMMYATVSIRTIQQQYSQQGKKVQISWQKEKERQARWQAFVDEQEQDVDLETDISLLISLAMTKPNDIRFLSWQREDKRILIGGEAEQREGVYRWQEKLQMEPRIGAVLVKKADSATAGMQPFEMWIQLENKEDAHGDGKER</sequence>
<dbReference type="PATRIC" id="fig|1588748.3.peg.1367"/>
<keyword evidence="1" id="KW-0472">Membrane</keyword>
<evidence type="ECO:0000313" key="3">
    <source>
        <dbReference type="Proteomes" id="UP000070160"/>
    </source>
</evidence>
<feature type="transmembrane region" description="Helical" evidence="1">
    <location>
        <begin position="26"/>
        <end position="47"/>
    </location>
</feature>
<accession>A0A134CD66</accession>
<dbReference type="STRING" id="1588748.HMPREF3182_01412"/>
<keyword evidence="3" id="KW-1185">Reference proteome</keyword>
<evidence type="ECO:0000313" key="2">
    <source>
        <dbReference type="EMBL" id="KXB90100.1"/>
    </source>
</evidence>
<protein>
    <recommendedName>
        <fullName evidence="4">Fimbrial assembly protein</fullName>
    </recommendedName>
</protein>
<gene>
    <name evidence="2" type="ORF">HMPREF3182_01412</name>
</gene>
<comment type="caution">
    <text evidence="2">The sequence shown here is derived from an EMBL/GenBank/DDBJ whole genome shotgun (WGS) entry which is preliminary data.</text>
</comment>
<proteinExistence type="predicted"/>
<keyword evidence="1" id="KW-0812">Transmembrane</keyword>
<dbReference type="AlphaFoldDB" id="A0A134CD66"/>
<reference evidence="3" key="1">
    <citation type="submission" date="2016-01" db="EMBL/GenBank/DDBJ databases">
        <authorList>
            <person name="Mitreva M."/>
            <person name="Pepin K.H."/>
            <person name="Mihindukulasuriya K.A."/>
            <person name="Fulton R."/>
            <person name="Fronick C."/>
            <person name="O'Laughlin M."/>
            <person name="Miner T."/>
            <person name="Herter B."/>
            <person name="Rosa B.A."/>
            <person name="Cordes M."/>
            <person name="Tomlinson C."/>
            <person name="Wollam A."/>
            <person name="Palsikar V.B."/>
            <person name="Mardis E.R."/>
            <person name="Wilson R.K."/>
        </authorList>
    </citation>
    <scope>NUCLEOTIDE SEQUENCE [LARGE SCALE GENOMIC DNA]</scope>
    <source>
        <strain evidence="3">KA00182</strain>
    </source>
</reference>
<dbReference type="RefSeq" id="WP_007392557.1">
    <property type="nucleotide sequence ID" value="NZ_KQ960955.1"/>
</dbReference>
<evidence type="ECO:0000256" key="1">
    <source>
        <dbReference type="SAM" id="Phobius"/>
    </source>
</evidence>
<name>A0A134CD66_9FIRM</name>
<dbReference type="Proteomes" id="UP000070160">
    <property type="component" value="Unassembled WGS sequence"/>
</dbReference>